<feature type="binding site" evidence="4">
    <location>
        <begin position="248"/>
        <end position="250"/>
    </location>
    <ligand>
        <name>substrate</name>
    </ligand>
</feature>
<dbReference type="NCBIfam" id="TIGR00055">
    <property type="entry name" value="uppS"/>
    <property type="match status" value="1"/>
</dbReference>
<keyword evidence="1 4" id="KW-0808">Transferase</keyword>
<feature type="binding site" evidence="4">
    <location>
        <begin position="72"/>
        <end position="75"/>
    </location>
    <ligand>
        <name>substrate</name>
    </ligand>
</feature>
<dbReference type="EC" id="2.5.1.89" evidence="4"/>
<feature type="active site" description="Proton acceptor" evidence="4">
    <location>
        <position position="119"/>
    </location>
</feature>
<reference evidence="5" key="1">
    <citation type="submission" date="2014-11" db="EMBL/GenBank/DDBJ databases">
        <authorList>
            <person name="Zhu J."/>
            <person name="Qi W."/>
            <person name="Song R."/>
        </authorList>
    </citation>
    <scope>NUCLEOTIDE SEQUENCE</scope>
</reference>
<dbReference type="HAMAP" id="MF_01139">
    <property type="entry name" value="ISPT"/>
    <property type="match status" value="1"/>
</dbReference>
<evidence type="ECO:0000256" key="2">
    <source>
        <dbReference type="ARBA" id="ARBA00022723"/>
    </source>
</evidence>
<name>A0A1B1T9Z0_9ARCH</name>
<feature type="binding site" evidence="4">
    <location>
        <begin position="116"/>
        <end position="118"/>
    </location>
    <ligand>
        <name>substrate</name>
    </ligand>
</feature>
<feature type="binding site" evidence="4">
    <location>
        <position position="71"/>
    </location>
    <ligand>
        <name>Mg(2+)</name>
        <dbReference type="ChEBI" id="CHEBI:18420"/>
    </ligand>
</feature>
<dbReference type="Gene3D" id="3.40.1180.10">
    <property type="entry name" value="Decaprenyl diphosphate synthase-like"/>
    <property type="match status" value="1"/>
</dbReference>
<dbReference type="InterPro" id="IPR036424">
    <property type="entry name" value="UPP_synth-like_sf"/>
</dbReference>
<gene>
    <name evidence="4" type="primary">uppS</name>
</gene>
<dbReference type="GO" id="GO:0016094">
    <property type="term" value="P:polyprenol biosynthetic process"/>
    <property type="evidence" value="ECO:0007669"/>
    <property type="project" value="TreeGrafter"/>
</dbReference>
<dbReference type="FunFam" id="3.40.1180.10:FF:000003">
    <property type="entry name" value="Isoprenyl transferase 2"/>
    <property type="match status" value="1"/>
</dbReference>
<organism evidence="5">
    <name type="scientific">uncultured Poseidoniia archaeon</name>
    <dbReference type="NCBI Taxonomy" id="1697135"/>
    <lineage>
        <taxon>Archaea</taxon>
        <taxon>Methanobacteriati</taxon>
        <taxon>Thermoplasmatota</taxon>
        <taxon>Candidatus Poseidoniia</taxon>
        <taxon>environmental samples</taxon>
    </lineage>
</organism>
<dbReference type="GO" id="GO:0045547">
    <property type="term" value="F:ditrans,polycis-polyprenyl diphosphate synthase [(2E,6E)-farnesyl diphosphate specific] activity"/>
    <property type="evidence" value="ECO:0007669"/>
    <property type="project" value="TreeGrafter"/>
</dbReference>
<feature type="binding site" evidence="4">
    <location>
        <position position="242"/>
    </location>
    <ligand>
        <name>substrate</name>
    </ligand>
</feature>
<feature type="binding site" evidence="4">
    <location>
        <position position="123"/>
    </location>
    <ligand>
        <name>substrate</name>
    </ligand>
</feature>
<reference evidence="5" key="2">
    <citation type="journal article" date="2015" name="ISME J.">
        <title>A new class of marine Euryarchaeota group II from the Mediterranean deep chlorophyll maximum.</title>
        <authorList>
            <person name="Martin-Cuadrado A.B."/>
            <person name="Garcia-Heredia I."/>
            <person name="Molto A.G."/>
            <person name="Lopez-Ubeda R."/>
            <person name="Kimes N."/>
            <person name="Lopez-Garcia P."/>
            <person name="Moreira D."/>
            <person name="Rodriguez-Valera F."/>
        </authorList>
    </citation>
    <scope>NUCLEOTIDE SEQUENCE</scope>
</reference>
<keyword evidence="3 4" id="KW-0460">Magnesium</keyword>
<dbReference type="InterPro" id="IPR018520">
    <property type="entry name" value="UPP_synth-like_CS"/>
</dbReference>
<comment type="function">
    <text evidence="4">Catalyzes the sequential condensation of isopentenyl diphosphate (IPP) with geranylgeranyl diphosphate (GGPP) to yield (2Z,6Z,10Z,14Z,18Z,22Z,26Z,30E,34E,38E)-undecaprenyl diphosphate (tritrans,heptacis-UPP). It is probably the precursor of glycosyl carrier lipids.</text>
</comment>
<feature type="binding site" evidence="4">
    <location>
        <position position="261"/>
    </location>
    <ligand>
        <name>Mg(2+)</name>
        <dbReference type="ChEBI" id="CHEBI:18420"/>
    </ligand>
</feature>
<feature type="binding site" evidence="4">
    <location>
        <position position="88"/>
    </location>
    <ligand>
        <name>substrate</name>
    </ligand>
</feature>
<evidence type="ECO:0000256" key="3">
    <source>
        <dbReference type="ARBA" id="ARBA00022842"/>
    </source>
</evidence>
<dbReference type="PROSITE" id="PS01066">
    <property type="entry name" value="UPP_SYNTHASE"/>
    <property type="match status" value="1"/>
</dbReference>
<dbReference type="GO" id="GO:0000287">
    <property type="term" value="F:magnesium ion binding"/>
    <property type="evidence" value="ECO:0007669"/>
    <property type="project" value="UniProtKB-UniRule"/>
</dbReference>
<dbReference type="Pfam" id="PF01255">
    <property type="entry name" value="Prenyltransf"/>
    <property type="match status" value="1"/>
</dbReference>
<accession>A0A1B1T9Z0</accession>
<evidence type="ECO:0000256" key="4">
    <source>
        <dbReference type="HAMAP-Rule" id="MF_01139"/>
    </source>
</evidence>
<proteinExistence type="inferred from homology"/>
<sequence>MGRMRRATGRRIDSLAKWLLKFKIISIPAKAIASSSVAWSFVSRTDRIRANRLKDRIKKGIVPNHVSIIMDGNRRFAWNSKIETNLGHEKGKEKLKQVMDWILDLGIPYLSVYALSTENIKERNQEELDALYSLYCNGLNEMAEDPKIHSRKVKVKAVGRLEMLPDNVRKAIKNVEEKTADYSDFLFTVCLAYGGREEIVDAVRKVSQEYASGTIKLEEIDTNKISSNLYSSDMPDPDLVIRTSGEERISNFLLWQIAYSELHFTDVHWPSFNKNDLYEAIESYQNRRRRYGG</sequence>
<dbReference type="PANTHER" id="PTHR10291">
    <property type="entry name" value="DEHYDRODOLICHYL DIPHOSPHATE SYNTHASE FAMILY MEMBER"/>
    <property type="match status" value="1"/>
</dbReference>
<dbReference type="InterPro" id="IPR001441">
    <property type="entry name" value="UPP_synth-like"/>
</dbReference>
<feature type="binding site" evidence="4">
    <location>
        <position position="76"/>
    </location>
    <ligand>
        <name>substrate</name>
    </ligand>
</feature>
<keyword evidence="2 4" id="KW-0479">Metal-binding</keyword>
<protein>
    <recommendedName>
        <fullName evidence="4">Tritrans,polycis-undecaprenyl-diphosphate synthase (geranylgeranyl-diphosphate specific)</fullName>
        <ecNumber evidence="4">2.5.1.89</ecNumber>
    </recommendedName>
    <alternativeName>
        <fullName evidence="4">Undecaprenyl diphosphate synthase</fullName>
        <shortName evidence="4">UDS</shortName>
    </alternativeName>
    <alternativeName>
        <fullName evidence="4">Undecaprenyl pyrophosphate synthase</fullName>
        <shortName evidence="4">UPP synthase</shortName>
    </alternativeName>
</protein>
<comment type="cofactor">
    <cofactor evidence="4">
        <name>Mg(2+)</name>
        <dbReference type="ChEBI" id="CHEBI:18420"/>
    </cofactor>
    <text evidence="4">Binds 2 magnesium ions per subunit.</text>
</comment>
<comment type="subunit">
    <text evidence="4">Homodimer.</text>
</comment>
<comment type="catalytic activity">
    <reaction evidence="4">
        <text>geranylgeranyl diphosphate + 7 isopentenyl diphosphate = tri-trans,hepta-cis-undecaprenyl diphosphate + 7 diphosphate</text>
        <dbReference type="Rhea" id="RHEA:27622"/>
        <dbReference type="ChEBI" id="CHEBI:33019"/>
        <dbReference type="ChEBI" id="CHEBI:57533"/>
        <dbReference type="ChEBI" id="CHEBI:60388"/>
        <dbReference type="ChEBI" id="CHEBI:128769"/>
        <dbReference type="EC" id="2.5.1.89"/>
    </reaction>
</comment>
<comment type="caution">
    <text evidence="4">Lacks conserved residue(s) required for the propagation of feature annotation.</text>
</comment>
<dbReference type="SUPFAM" id="SSF64005">
    <property type="entry name" value="Undecaprenyl diphosphate synthase"/>
    <property type="match status" value="1"/>
</dbReference>
<dbReference type="AlphaFoldDB" id="A0A1B1T9Z0"/>
<dbReference type="PANTHER" id="PTHR10291:SF43">
    <property type="entry name" value="DEHYDRODOLICHYL DIPHOSPHATE SYNTHASE COMPLEX SUBUNIT DHDDS"/>
    <property type="match status" value="1"/>
</dbReference>
<feature type="active site" evidence="4">
    <location>
        <position position="71"/>
    </location>
</feature>
<evidence type="ECO:0000256" key="1">
    <source>
        <dbReference type="ARBA" id="ARBA00022679"/>
    </source>
</evidence>
<dbReference type="CDD" id="cd00475">
    <property type="entry name" value="Cis_IPPS"/>
    <property type="match status" value="1"/>
</dbReference>
<dbReference type="EMBL" id="KP211813">
    <property type="protein sequence ID" value="ANV79111.1"/>
    <property type="molecule type" value="Genomic_DNA"/>
</dbReference>
<evidence type="ECO:0000313" key="5">
    <source>
        <dbReference type="EMBL" id="ANV79111.1"/>
    </source>
</evidence>
<comment type="similarity">
    <text evidence="4">Belongs to the UPP synthase family.</text>
</comment>